<name>A0ABT9H0Y4_9GAMM</name>
<comment type="caution">
    <text evidence="3">The sequence shown here is derived from an EMBL/GenBank/DDBJ whole genome shotgun (WGS) entry which is preliminary data.</text>
</comment>
<dbReference type="PROSITE" id="PS51257">
    <property type="entry name" value="PROKAR_LIPOPROTEIN"/>
    <property type="match status" value="1"/>
</dbReference>
<dbReference type="RefSeq" id="WP_305893823.1">
    <property type="nucleotide sequence ID" value="NZ_JAUZVZ010000012.1"/>
</dbReference>
<accession>A0ABT9H0Y4</accession>
<dbReference type="Pfam" id="PF03544">
    <property type="entry name" value="TonB_C"/>
    <property type="match status" value="1"/>
</dbReference>
<reference evidence="3 4" key="1">
    <citation type="submission" date="2023-08" db="EMBL/GenBank/DDBJ databases">
        <authorList>
            <person name="Joshi A."/>
            <person name="Thite S."/>
        </authorList>
    </citation>
    <scope>NUCLEOTIDE SEQUENCE [LARGE SCALE GENOMIC DNA]</scope>
    <source>
        <strain evidence="3 4">AC40</strain>
    </source>
</reference>
<feature type="chain" id="PRO_5046784385" evidence="1">
    <location>
        <begin position="21"/>
        <end position="160"/>
    </location>
</feature>
<sequence length="160" mass="18093">MKKYFTALVASLLLIGCSSTQPPEQFPDLPLTEAELLTPKWQGLQRYEARYPIEDARAGNDGCATIEYVITPDYQITAIQTIDSTGRHFARQAREAIQRMDLTQIAPATLTEPVKTRTRFEFCIENNEGDCDESRLQQERQCRGTDALFSVGFMVKRLGP</sequence>
<feature type="signal peptide" evidence="1">
    <location>
        <begin position="1"/>
        <end position="20"/>
    </location>
</feature>
<organism evidence="3 4">
    <name type="scientific">Alkalimonas collagenimarina</name>
    <dbReference type="NCBI Taxonomy" id="400390"/>
    <lineage>
        <taxon>Bacteria</taxon>
        <taxon>Pseudomonadati</taxon>
        <taxon>Pseudomonadota</taxon>
        <taxon>Gammaproteobacteria</taxon>
        <taxon>Alkalimonas</taxon>
    </lineage>
</organism>
<proteinExistence type="predicted"/>
<feature type="domain" description="TonB C-terminal" evidence="2">
    <location>
        <begin position="49"/>
        <end position="122"/>
    </location>
</feature>
<evidence type="ECO:0000259" key="2">
    <source>
        <dbReference type="Pfam" id="PF03544"/>
    </source>
</evidence>
<evidence type="ECO:0000313" key="3">
    <source>
        <dbReference type="EMBL" id="MDP4536560.1"/>
    </source>
</evidence>
<dbReference type="SUPFAM" id="SSF74653">
    <property type="entry name" value="TolA/TonB C-terminal domain"/>
    <property type="match status" value="1"/>
</dbReference>
<dbReference type="InterPro" id="IPR037682">
    <property type="entry name" value="TonB_C"/>
</dbReference>
<keyword evidence="1" id="KW-0732">Signal</keyword>
<dbReference type="Gene3D" id="3.30.2420.10">
    <property type="entry name" value="TonB"/>
    <property type="match status" value="1"/>
</dbReference>
<protein>
    <submittedName>
        <fullName evidence="3">Energy transducer TonB</fullName>
    </submittedName>
</protein>
<gene>
    <name evidence="3" type="ORF">Q3O60_10205</name>
</gene>
<keyword evidence="4" id="KW-1185">Reference proteome</keyword>
<evidence type="ECO:0000256" key="1">
    <source>
        <dbReference type="SAM" id="SignalP"/>
    </source>
</evidence>
<dbReference type="EMBL" id="JAUZVZ010000012">
    <property type="protein sequence ID" value="MDP4536560.1"/>
    <property type="molecule type" value="Genomic_DNA"/>
</dbReference>
<dbReference type="Proteomes" id="UP001231616">
    <property type="component" value="Unassembled WGS sequence"/>
</dbReference>
<evidence type="ECO:0000313" key="4">
    <source>
        <dbReference type="Proteomes" id="UP001231616"/>
    </source>
</evidence>